<keyword evidence="3" id="KW-1185">Reference proteome</keyword>
<proteinExistence type="predicted"/>
<reference evidence="2" key="1">
    <citation type="submission" date="2021-10" db="EMBL/GenBank/DDBJ databases">
        <authorList>
            <person name="Piombo E."/>
        </authorList>
    </citation>
    <scope>NUCLEOTIDE SEQUENCE</scope>
</reference>
<dbReference type="AlphaFoldDB" id="A0A9N9URI7"/>
<accession>A0A9N9URI7</accession>
<name>A0A9N9URI7_9HYPO</name>
<evidence type="ECO:0000256" key="1">
    <source>
        <dbReference type="SAM" id="MobiDB-lite"/>
    </source>
</evidence>
<feature type="compositionally biased region" description="Polar residues" evidence="1">
    <location>
        <begin position="286"/>
        <end position="311"/>
    </location>
</feature>
<gene>
    <name evidence="2" type="ORF">CBYS24578_00004043</name>
</gene>
<organism evidence="2 3">
    <name type="scientific">Clonostachys byssicola</name>
    <dbReference type="NCBI Taxonomy" id="160290"/>
    <lineage>
        <taxon>Eukaryota</taxon>
        <taxon>Fungi</taxon>
        <taxon>Dikarya</taxon>
        <taxon>Ascomycota</taxon>
        <taxon>Pezizomycotina</taxon>
        <taxon>Sordariomycetes</taxon>
        <taxon>Hypocreomycetidae</taxon>
        <taxon>Hypocreales</taxon>
        <taxon>Bionectriaceae</taxon>
        <taxon>Clonostachys</taxon>
    </lineage>
</organism>
<dbReference type="Proteomes" id="UP000754883">
    <property type="component" value="Unassembled WGS sequence"/>
</dbReference>
<evidence type="ECO:0000313" key="2">
    <source>
        <dbReference type="EMBL" id="CAG9995966.1"/>
    </source>
</evidence>
<sequence>MDTDRLVRLMDGQMEDASQILVANALHPDTSIGATDQGRHLDMSTGATDQGRHLDMGATDQGRHLDMGAIDQGPHLDMSTGAIDQDHPADMKINVDEQYHLEAMRNQPFQGQRDESETLPLLRRRVPYSPEVGQTTSDGTYNPCPIDNSLGGGPQSNIYTTSRDEATGQALYHMVKDDPKLRDVSIIVMEGALQRDSRSEEFSNGFRVHIRPVYARISRRDPWKLLWDREGRARSGPNSYEIIEDDSPGEPDPSMGRDELAHRMNVEPQPGDLDPDILMARPTPAGLSSATEAQSNATAPATITSSNNQGGSKVAADTESTNLHMPEGSN</sequence>
<feature type="region of interest" description="Disordered" evidence="1">
    <location>
        <begin position="233"/>
        <end position="330"/>
    </location>
</feature>
<dbReference type="EMBL" id="CABFNO020001536">
    <property type="protein sequence ID" value="CAG9995966.1"/>
    <property type="molecule type" value="Genomic_DNA"/>
</dbReference>
<feature type="compositionally biased region" description="Polar residues" evidence="1">
    <location>
        <begin position="318"/>
        <end position="330"/>
    </location>
</feature>
<dbReference type="OrthoDB" id="10400165at2759"/>
<feature type="compositionally biased region" description="Basic and acidic residues" evidence="1">
    <location>
        <begin position="255"/>
        <end position="265"/>
    </location>
</feature>
<comment type="caution">
    <text evidence="2">The sequence shown here is derived from an EMBL/GenBank/DDBJ whole genome shotgun (WGS) entry which is preliminary data.</text>
</comment>
<protein>
    <submittedName>
        <fullName evidence="2">Uncharacterized protein</fullName>
    </submittedName>
</protein>
<evidence type="ECO:0000313" key="3">
    <source>
        <dbReference type="Proteomes" id="UP000754883"/>
    </source>
</evidence>